<organism evidence="1 2">
    <name type="scientific">Rhizobium leguminosarum</name>
    <dbReference type="NCBI Taxonomy" id="384"/>
    <lineage>
        <taxon>Bacteria</taxon>
        <taxon>Pseudomonadati</taxon>
        <taxon>Pseudomonadota</taxon>
        <taxon>Alphaproteobacteria</taxon>
        <taxon>Hyphomicrobiales</taxon>
        <taxon>Rhizobiaceae</taxon>
        <taxon>Rhizobium/Agrobacterium group</taxon>
        <taxon>Rhizobium</taxon>
    </lineage>
</organism>
<evidence type="ECO:0000313" key="1">
    <source>
        <dbReference type="EMBL" id="XKQ41850.1"/>
    </source>
</evidence>
<sequence length="380" mass="42436">MVTKKKVTVYFATNRMPIAGKGSDAIFDFGPDLGPIDGTAVRFGSAEATITKDGAEADMGSLYVAPEKLFGPDARRGSRDIFERIRTDMQNKGRPTLVLIHGFSNTFQDALERAAWISHFYGIDANIFVFSWPSLGRNLPTPLPYVDYAHDRQTAEASGIAVARTMQILYDFIDGLQRERLCQQPLHLIAHSMGVYVLRHALQALMRRPVQPIVGLPEPNSDQQAFDEGRRSTTGIPTANADANRLRRTFEEIVLAAGDEDDDSFEDSHELRYLPRIARRVTIYHTHRDWILSTLSRVTKFNGPRLGMNGPDNMAAVSDKVASVDVSEVINASKDFQSHQYYRIFPRVRDDIVAVLGGQANEAINGRANSSAHRYRIVTQ</sequence>
<name>A0ACD5F8W0_RHILE</name>
<dbReference type="EMBL" id="CP171844">
    <property type="protein sequence ID" value="XKQ41850.1"/>
    <property type="molecule type" value="Genomic_DNA"/>
</dbReference>
<reference evidence="1" key="1">
    <citation type="submission" date="2024-10" db="EMBL/GenBank/DDBJ databases">
        <title>Strain of Rhizobium-related bacteria isolated fromm roots of Vavilovia formosa.</title>
        <authorList>
            <person name="Kimeklis A."/>
            <person name="Afonin A."/>
        </authorList>
    </citation>
    <scope>NUCLEOTIDE SEQUENCE</scope>
    <source>
        <strain evidence="1">Vaf12</strain>
    </source>
</reference>
<evidence type="ECO:0000313" key="2">
    <source>
        <dbReference type="Proteomes" id="UP000076193"/>
    </source>
</evidence>
<keyword evidence="1" id="KW-0378">Hydrolase</keyword>
<protein>
    <submittedName>
        <fullName evidence="1">Alpha/beta fold hydrolase</fullName>
    </submittedName>
</protein>
<proteinExistence type="predicted"/>
<gene>
    <name evidence="1" type="ORF">A4A59_008175</name>
</gene>
<dbReference type="Proteomes" id="UP000076193">
    <property type="component" value="Chromosome"/>
</dbReference>
<accession>A0ACD5F8W0</accession>